<dbReference type="Pfam" id="PF00125">
    <property type="entry name" value="Histone"/>
    <property type="match status" value="1"/>
</dbReference>
<organism evidence="13 14">
    <name type="scientific">Bombus impatiens</name>
    <name type="common">Bumblebee</name>
    <dbReference type="NCBI Taxonomy" id="132113"/>
    <lineage>
        <taxon>Eukaryota</taxon>
        <taxon>Metazoa</taxon>
        <taxon>Ecdysozoa</taxon>
        <taxon>Arthropoda</taxon>
        <taxon>Hexapoda</taxon>
        <taxon>Insecta</taxon>
        <taxon>Pterygota</taxon>
        <taxon>Neoptera</taxon>
        <taxon>Endopterygota</taxon>
        <taxon>Hymenoptera</taxon>
        <taxon>Apocrita</taxon>
        <taxon>Aculeata</taxon>
        <taxon>Apoidea</taxon>
        <taxon>Anthophila</taxon>
        <taxon>Apidae</taxon>
        <taxon>Bombus</taxon>
        <taxon>Pyrobombus</taxon>
    </lineage>
</organism>
<dbReference type="PRINTS" id="PR00621">
    <property type="entry name" value="HISTONEH2B"/>
</dbReference>
<gene>
    <name evidence="14" type="primary">LOC100749926</name>
</gene>
<dbReference type="GO" id="GO:0030527">
    <property type="term" value="F:structural constituent of chromatin"/>
    <property type="evidence" value="ECO:0007669"/>
    <property type="project" value="InterPro"/>
</dbReference>
<accession>A0A6P3V0B4</accession>
<evidence type="ECO:0000256" key="3">
    <source>
        <dbReference type="ARBA" id="ARBA00004286"/>
    </source>
</evidence>
<dbReference type="InterPro" id="IPR007125">
    <property type="entry name" value="H2A/H2B/H3"/>
</dbReference>
<evidence type="ECO:0000313" key="14">
    <source>
        <dbReference type="RefSeq" id="XP_012244891.1"/>
    </source>
</evidence>
<dbReference type="GO" id="GO:0000786">
    <property type="term" value="C:nucleosome"/>
    <property type="evidence" value="ECO:0007669"/>
    <property type="project" value="UniProtKB-KW"/>
</dbReference>
<evidence type="ECO:0000256" key="4">
    <source>
        <dbReference type="ARBA" id="ARBA00006846"/>
    </source>
</evidence>
<dbReference type="CDD" id="cd22910">
    <property type="entry name" value="HFD_H2B"/>
    <property type="match status" value="1"/>
</dbReference>
<dbReference type="SMART" id="SM00427">
    <property type="entry name" value="H2B"/>
    <property type="match status" value="1"/>
</dbReference>
<evidence type="ECO:0000256" key="11">
    <source>
        <dbReference type="SAM" id="MobiDB-lite"/>
    </source>
</evidence>
<evidence type="ECO:0000256" key="5">
    <source>
        <dbReference type="ARBA" id="ARBA00011538"/>
    </source>
</evidence>
<evidence type="ECO:0000256" key="2">
    <source>
        <dbReference type="ARBA" id="ARBA00004123"/>
    </source>
</evidence>
<comment type="similarity">
    <text evidence="4">Belongs to the histone H2B family.</text>
</comment>
<evidence type="ECO:0000256" key="6">
    <source>
        <dbReference type="ARBA" id="ARBA00017644"/>
    </source>
</evidence>
<evidence type="ECO:0000256" key="8">
    <source>
        <dbReference type="ARBA" id="ARBA00023125"/>
    </source>
</evidence>
<comment type="subcellular location">
    <subcellularLocation>
        <location evidence="3">Chromosome</location>
    </subcellularLocation>
    <subcellularLocation>
        <location evidence="2">Nucleus</location>
    </subcellularLocation>
</comment>
<dbReference type="FunFam" id="1.10.20.10:FF:000016">
    <property type="entry name" value="Histone H2B"/>
    <property type="match status" value="1"/>
</dbReference>
<keyword evidence="9" id="KW-0539">Nucleus</keyword>
<comment type="subunit">
    <text evidence="5">The nucleosome is a histone octamer containing two molecules each of H2A, H2B, H3 and H4 assembled in one H3-H4 heterotetramer and two H2A-H2B heterodimers. The octamer wraps approximately 147 bp of DNA.</text>
</comment>
<evidence type="ECO:0000256" key="1">
    <source>
        <dbReference type="ARBA" id="ARBA00002001"/>
    </source>
</evidence>
<dbReference type="InterPro" id="IPR000558">
    <property type="entry name" value="Histone_H2B"/>
</dbReference>
<dbReference type="GeneID" id="100749926"/>
<keyword evidence="10" id="KW-0544">Nucleosome core</keyword>
<dbReference type="RefSeq" id="XP_012244891.1">
    <property type="nucleotide sequence ID" value="XM_012389468.3"/>
</dbReference>
<dbReference type="SUPFAM" id="SSF47113">
    <property type="entry name" value="Histone-fold"/>
    <property type="match status" value="1"/>
</dbReference>
<keyword evidence="8" id="KW-0238">DNA-binding</keyword>
<dbReference type="InterPro" id="IPR009072">
    <property type="entry name" value="Histone-fold"/>
</dbReference>
<dbReference type="OrthoDB" id="7758076at2759"/>
<sequence>MPPKTGGKAVKKAGKAQKSINKANKMRRRRKESYVIYYFIIYKVLNQVYPGTGISSNAMSIVNSFTNDVFERIAAEASRLAYYNKRSTITFRKIQTEVRLLLPGVLAKHAVSEGTPLRNTPA</sequence>
<protein>
    <recommendedName>
        <fullName evidence="6">Histone H2B</fullName>
    </recommendedName>
</protein>
<proteinExistence type="inferred from homology"/>
<keyword evidence="7" id="KW-0158">Chromosome</keyword>
<comment type="function">
    <text evidence="1">Core component of nucleosome. Nucleosomes wrap and compact DNA into chromatin, limiting DNA accessibility to the cellular machineries which require DNA as a template. Histones thereby play a central role in transcription regulation, DNA repair, DNA replication and chromosomal stability. DNA accessibility is regulated via a complex set of post-translational modifications of histones, also called histone code, and nucleosome remodeling.</text>
</comment>
<dbReference type="KEGG" id="bim:100749926"/>
<keyword evidence="13" id="KW-1185">Reference proteome</keyword>
<evidence type="ECO:0000313" key="13">
    <source>
        <dbReference type="Proteomes" id="UP000515180"/>
    </source>
</evidence>
<name>A0A6P3V0B4_BOMIM</name>
<evidence type="ECO:0000256" key="9">
    <source>
        <dbReference type="ARBA" id="ARBA00023242"/>
    </source>
</evidence>
<evidence type="ECO:0000259" key="12">
    <source>
        <dbReference type="Pfam" id="PF00125"/>
    </source>
</evidence>
<evidence type="ECO:0000256" key="10">
    <source>
        <dbReference type="ARBA" id="ARBA00023269"/>
    </source>
</evidence>
<feature type="domain" description="Core Histone H2A/H2B/H3" evidence="12">
    <location>
        <begin position="18"/>
        <end position="100"/>
    </location>
</feature>
<dbReference type="AlphaFoldDB" id="A0A6P3V0B4"/>
<dbReference type="GO" id="GO:0003677">
    <property type="term" value="F:DNA binding"/>
    <property type="evidence" value="ECO:0007669"/>
    <property type="project" value="UniProtKB-KW"/>
</dbReference>
<dbReference type="GO" id="GO:0005634">
    <property type="term" value="C:nucleus"/>
    <property type="evidence" value="ECO:0007669"/>
    <property type="project" value="UniProtKB-SubCell"/>
</dbReference>
<reference evidence="14" key="1">
    <citation type="submission" date="2025-08" db="UniProtKB">
        <authorList>
            <consortium name="RefSeq"/>
        </authorList>
    </citation>
    <scope>IDENTIFICATION</scope>
</reference>
<evidence type="ECO:0000256" key="7">
    <source>
        <dbReference type="ARBA" id="ARBA00022454"/>
    </source>
</evidence>
<feature type="region of interest" description="Disordered" evidence="11">
    <location>
        <begin position="1"/>
        <end position="28"/>
    </location>
</feature>
<dbReference type="Gene3D" id="1.10.20.10">
    <property type="entry name" value="Histone, subunit A"/>
    <property type="match status" value="1"/>
</dbReference>
<dbReference type="GO" id="GO:0046982">
    <property type="term" value="F:protein heterodimerization activity"/>
    <property type="evidence" value="ECO:0007669"/>
    <property type="project" value="InterPro"/>
</dbReference>
<dbReference type="PANTHER" id="PTHR23428">
    <property type="entry name" value="HISTONE H2B"/>
    <property type="match status" value="1"/>
</dbReference>
<dbReference type="Proteomes" id="UP000515180">
    <property type="component" value="Unplaced"/>
</dbReference>